<comment type="caution">
    <text evidence="1">The sequence shown here is derived from an EMBL/GenBank/DDBJ whole genome shotgun (WGS) entry which is preliminary data.</text>
</comment>
<reference evidence="1 2" key="1">
    <citation type="submission" date="2015-07" db="EMBL/GenBank/DDBJ databases">
        <title>Genome sequence of Leptolinea tardivitalis DSM 16556.</title>
        <authorList>
            <person name="Hemp J."/>
            <person name="Ward L.M."/>
            <person name="Pace L.A."/>
            <person name="Fischer W.W."/>
        </authorList>
    </citation>
    <scope>NUCLEOTIDE SEQUENCE [LARGE SCALE GENOMIC DNA]</scope>
    <source>
        <strain evidence="1 2">YMTK-2</strain>
    </source>
</reference>
<dbReference type="AlphaFoldDB" id="A0A0P6X5J4"/>
<dbReference type="OrthoDB" id="9765084at2"/>
<dbReference type="Gene3D" id="3.40.50.150">
    <property type="entry name" value="Vaccinia Virus protein VP39"/>
    <property type="match status" value="1"/>
</dbReference>
<dbReference type="InterPro" id="IPR029063">
    <property type="entry name" value="SAM-dependent_MTases_sf"/>
</dbReference>
<dbReference type="CDD" id="cd02440">
    <property type="entry name" value="AdoMet_MTases"/>
    <property type="match status" value="1"/>
</dbReference>
<dbReference type="SUPFAM" id="SSF53335">
    <property type="entry name" value="S-adenosyl-L-methionine-dependent methyltransferases"/>
    <property type="match status" value="1"/>
</dbReference>
<evidence type="ECO:0000313" key="2">
    <source>
        <dbReference type="Proteomes" id="UP000050430"/>
    </source>
</evidence>
<evidence type="ECO:0000313" key="1">
    <source>
        <dbReference type="EMBL" id="KPL74668.1"/>
    </source>
</evidence>
<dbReference type="EMBL" id="LGCK01000002">
    <property type="protein sequence ID" value="KPL74668.1"/>
    <property type="molecule type" value="Genomic_DNA"/>
</dbReference>
<sequence>MKKQINPLSSSFRDPSGFLFKHDGILYRQINKEYQSIYEKFISSGLCQLLQKKGWVINHEEVDNVEPPDSELCYRIIKPEMVDFISYPYEWSFSQLKDAALLTLKIEKLALEKGLTLKDASAYNIQFHKGKPVLIDTLSFDDYSDGKPWDAYKQFCQHFLAPLALMSKVDIRLNQLMRVYIDGIPLDMASELLPWNTRLNIGLATHIHLHANAQKKYSVTKETESGQKANVSKMGLLGLIDSLQSTVKGLEWQPKGTEWAEYYDITNYSDSAFDAKKSLVKEFVSLAGGGKIWDLGANTGEFSRTVTDLGSVVSFDIDPAAVEKNYRMMKSAKETGILPLVLDLTNPSGDIGWANKERDSLANRGPADIVMALALIHHICISNNVPLESFAEYLQSLGKYVVIEFVPKEDSQVKILLKTRKDIFPRYTIEGFEEAFVKSFEILNKKSVEGSLRVLYLLKSKSS</sequence>
<accession>A0A0P6X5J4</accession>
<dbReference type="PATRIC" id="fig|229920.5.peg.2972"/>
<dbReference type="RefSeq" id="WP_062423336.1">
    <property type="nucleotide sequence ID" value="NZ_BBYA01000014.1"/>
</dbReference>
<keyword evidence="2" id="KW-1185">Reference proteome</keyword>
<dbReference type="STRING" id="229920.ADM99_00795"/>
<evidence type="ECO:0008006" key="3">
    <source>
        <dbReference type="Google" id="ProtNLM"/>
    </source>
</evidence>
<proteinExistence type="predicted"/>
<name>A0A0P6X5J4_9CHLR</name>
<gene>
    <name evidence="1" type="ORF">ADM99_00795</name>
</gene>
<protein>
    <recommendedName>
        <fullName evidence="3">SAM-dependent methyltransferase</fullName>
    </recommendedName>
</protein>
<dbReference type="Proteomes" id="UP000050430">
    <property type="component" value="Unassembled WGS sequence"/>
</dbReference>
<organism evidence="1 2">
    <name type="scientific">Leptolinea tardivitalis</name>
    <dbReference type="NCBI Taxonomy" id="229920"/>
    <lineage>
        <taxon>Bacteria</taxon>
        <taxon>Bacillati</taxon>
        <taxon>Chloroflexota</taxon>
        <taxon>Anaerolineae</taxon>
        <taxon>Anaerolineales</taxon>
        <taxon>Anaerolineaceae</taxon>
        <taxon>Leptolinea</taxon>
    </lineage>
</organism>